<dbReference type="EMBL" id="JAHMHR010000003">
    <property type="protein sequence ID" value="KAK1699924.1"/>
    <property type="molecule type" value="Genomic_DNA"/>
</dbReference>
<keyword evidence="2" id="KW-1185">Reference proteome</keyword>
<dbReference type="RefSeq" id="XP_060435681.1">
    <property type="nucleotide sequence ID" value="XM_060571653.1"/>
</dbReference>
<dbReference type="AlphaFoldDB" id="A0AAJ0AX48"/>
<comment type="caution">
    <text evidence="1">The sequence shown here is derived from an EMBL/GenBank/DDBJ whole genome shotgun (WGS) entry which is preliminary data.</text>
</comment>
<name>A0AAJ0AX48_9PEZI</name>
<dbReference type="Proteomes" id="UP001224890">
    <property type="component" value="Unassembled WGS sequence"/>
</dbReference>
<evidence type="ECO:0000313" key="2">
    <source>
        <dbReference type="Proteomes" id="UP001224890"/>
    </source>
</evidence>
<gene>
    <name evidence="1" type="ORF">BDP55DRAFT_626596</name>
</gene>
<accession>A0AAJ0AX48</accession>
<proteinExistence type="predicted"/>
<organism evidence="1 2">
    <name type="scientific">Colletotrichum godetiae</name>
    <dbReference type="NCBI Taxonomy" id="1209918"/>
    <lineage>
        <taxon>Eukaryota</taxon>
        <taxon>Fungi</taxon>
        <taxon>Dikarya</taxon>
        <taxon>Ascomycota</taxon>
        <taxon>Pezizomycotina</taxon>
        <taxon>Sordariomycetes</taxon>
        <taxon>Hypocreomycetidae</taxon>
        <taxon>Glomerellales</taxon>
        <taxon>Glomerellaceae</taxon>
        <taxon>Colletotrichum</taxon>
        <taxon>Colletotrichum acutatum species complex</taxon>
    </lineage>
</organism>
<reference evidence="1" key="1">
    <citation type="submission" date="2021-06" db="EMBL/GenBank/DDBJ databases">
        <title>Comparative genomics, transcriptomics and evolutionary studies reveal genomic signatures of adaptation to plant cell wall in hemibiotrophic fungi.</title>
        <authorList>
            <consortium name="DOE Joint Genome Institute"/>
            <person name="Baroncelli R."/>
            <person name="Diaz J.F."/>
            <person name="Benocci T."/>
            <person name="Peng M."/>
            <person name="Battaglia E."/>
            <person name="Haridas S."/>
            <person name="Andreopoulos W."/>
            <person name="Labutti K."/>
            <person name="Pangilinan J."/>
            <person name="Floch G.L."/>
            <person name="Makela M.R."/>
            <person name="Henrissat B."/>
            <person name="Grigoriev I.V."/>
            <person name="Crouch J.A."/>
            <person name="De Vries R.P."/>
            <person name="Sukno S.A."/>
            <person name="Thon M.R."/>
        </authorList>
    </citation>
    <scope>NUCLEOTIDE SEQUENCE</scope>
    <source>
        <strain evidence="1">CBS 193.32</strain>
    </source>
</reference>
<evidence type="ECO:0000313" key="1">
    <source>
        <dbReference type="EMBL" id="KAK1699924.1"/>
    </source>
</evidence>
<sequence length="157" mass="17054">MEVAQLWRHHASNTIHLIEGKHDAQGTNQSTLLRALDRKEGGKSLGIVTDQLGTTWFRLMQRPNVCFQNANERAYLTLRKIKPNSGHLNLPNLGALGTIPIGISLSTIHPQPAPSSKTLLISTMGAGFLMALQCIGSRDQAGWLTASCPTLCSSRVD</sequence>
<dbReference type="GeneID" id="85456179"/>
<protein>
    <submittedName>
        <fullName evidence="1">Uncharacterized protein</fullName>
    </submittedName>
</protein>